<evidence type="ECO:0000256" key="4">
    <source>
        <dbReference type="ARBA" id="ARBA00022692"/>
    </source>
</evidence>
<dbReference type="GO" id="GO:0005351">
    <property type="term" value="F:carbohydrate:proton symporter activity"/>
    <property type="evidence" value="ECO:0007669"/>
    <property type="project" value="TreeGrafter"/>
</dbReference>
<dbReference type="FunFam" id="1.20.1250.20:FF:000026">
    <property type="entry name" value="MFS quinate transporter QutD"/>
    <property type="match status" value="1"/>
</dbReference>
<gene>
    <name evidence="13" type="ORF">B0J15DRAFT_552162</name>
</gene>
<dbReference type="PANTHER" id="PTHR48022:SF34">
    <property type="entry name" value="MAJOR FACILITATOR SUPERFAMILY (MFS) PROFILE DOMAIN-CONTAINING PROTEIN-RELATED"/>
    <property type="match status" value="1"/>
</dbReference>
<evidence type="ECO:0000256" key="9">
    <source>
        <dbReference type="ARBA" id="ARBA00043213"/>
    </source>
</evidence>
<feature type="transmembrane region" description="Helical" evidence="11">
    <location>
        <begin position="189"/>
        <end position="209"/>
    </location>
</feature>
<organism evidence="13 14">
    <name type="scientific">Fusarium solani</name>
    <name type="common">Filamentous fungus</name>
    <dbReference type="NCBI Taxonomy" id="169388"/>
    <lineage>
        <taxon>Eukaryota</taxon>
        <taxon>Fungi</taxon>
        <taxon>Dikarya</taxon>
        <taxon>Ascomycota</taxon>
        <taxon>Pezizomycotina</taxon>
        <taxon>Sordariomycetes</taxon>
        <taxon>Hypocreomycetidae</taxon>
        <taxon>Hypocreales</taxon>
        <taxon>Nectriaceae</taxon>
        <taxon>Fusarium</taxon>
        <taxon>Fusarium solani species complex</taxon>
    </lineage>
</organism>
<comment type="caution">
    <text evidence="13">The sequence shown here is derived from an EMBL/GenBank/DDBJ whole genome shotgun (WGS) entry which is preliminary data.</text>
</comment>
<keyword evidence="8" id="KW-0325">Glycoprotein</keyword>
<evidence type="ECO:0000256" key="11">
    <source>
        <dbReference type="SAM" id="Phobius"/>
    </source>
</evidence>
<evidence type="ECO:0000256" key="6">
    <source>
        <dbReference type="ARBA" id="ARBA00022989"/>
    </source>
</evidence>
<feature type="domain" description="Major facilitator superfamily (MFS) profile" evidence="12">
    <location>
        <begin position="20"/>
        <end position="474"/>
    </location>
</feature>
<reference evidence="13" key="1">
    <citation type="journal article" date="2021" name="Nat. Commun.">
        <title>Genetic determinants of endophytism in the Arabidopsis root mycobiome.</title>
        <authorList>
            <person name="Mesny F."/>
            <person name="Miyauchi S."/>
            <person name="Thiergart T."/>
            <person name="Pickel B."/>
            <person name="Atanasova L."/>
            <person name="Karlsson M."/>
            <person name="Huettel B."/>
            <person name="Barry K.W."/>
            <person name="Haridas S."/>
            <person name="Chen C."/>
            <person name="Bauer D."/>
            <person name="Andreopoulos W."/>
            <person name="Pangilinan J."/>
            <person name="LaButti K."/>
            <person name="Riley R."/>
            <person name="Lipzen A."/>
            <person name="Clum A."/>
            <person name="Drula E."/>
            <person name="Henrissat B."/>
            <person name="Kohler A."/>
            <person name="Grigoriev I.V."/>
            <person name="Martin F.M."/>
            <person name="Hacquard S."/>
        </authorList>
    </citation>
    <scope>NUCLEOTIDE SEQUENCE</scope>
    <source>
        <strain evidence="13">FSSC 5 MPI-SDFR-AT-0091</strain>
    </source>
</reference>
<evidence type="ECO:0000313" key="14">
    <source>
        <dbReference type="Proteomes" id="UP000736672"/>
    </source>
</evidence>
<dbReference type="InterPro" id="IPR050360">
    <property type="entry name" value="MFS_Sugar_Transporters"/>
</dbReference>
<dbReference type="EMBL" id="JAGTJS010000016">
    <property type="protein sequence ID" value="KAH7247182.1"/>
    <property type="molecule type" value="Genomic_DNA"/>
</dbReference>
<dbReference type="InterPro" id="IPR020846">
    <property type="entry name" value="MFS_dom"/>
</dbReference>
<comment type="subcellular location">
    <subcellularLocation>
        <location evidence="1">Membrane</location>
        <topology evidence="1">Multi-pass membrane protein</topology>
    </subcellularLocation>
</comment>
<dbReference type="PRINTS" id="PR00171">
    <property type="entry name" value="SUGRTRNSPORT"/>
</dbReference>
<keyword evidence="6 11" id="KW-1133">Transmembrane helix</keyword>
<dbReference type="NCBIfam" id="TIGR00879">
    <property type="entry name" value="SP"/>
    <property type="match status" value="1"/>
</dbReference>
<dbReference type="PROSITE" id="PS50850">
    <property type="entry name" value="MFS"/>
    <property type="match status" value="1"/>
</dbReference>
<name>A0A9P9K2Y5_FUSSL</name>
<keyword evidence="5" id="KW-0672">Quinate metabolism</keyword>
<dbReference type="InterPro" id="IPR003663">
    <property type="entry name" value="Sugar/inositol_transpt"/>
</dbReference>
<evidence type="ECO:0000256" key="8">
    <source>
        <dbReference type="ARBA" id="ARBA00023180"/>
    </source>
</evidence>
<evidence type="ECO:0000313" key="13">
    <source>
        <dbReference type="EMBL" id="KAH7247182.1"/>
    </source>
</evidence>
<feature type="transmembrane region" description="Helical" evidence="11">
    <location>
        <begin position="388"/>
        <end position="408"/>
    </location>
</feature>
<keyword evidence="3 10" id="KW-0813">Transport</keyword>
<accession>A0A9P9K2Y5</accession>
<evidence type="ECO:0000256" key="5">
    <source>
        <dbReference type="ARBA" id="ARBA00022911"/>
    </source>
</evidence>
<protein>
    <recommendedName>
        <fullName evidence="9">Quinate transporter</fullName>
    </recommendedName>
</protein>
<proteinExistence type="inferred from homology"/>
<dbReference type="OrthoDB" id="508119at2759"/>
<evidence type="ECO:0000259" key="12">
    <source>
        <dbReference type="PROSITE" id="PS50850"/>
    </source>
</evidence>
<dbReference type="PANTHER" id="PTHR48022">
    <property type="entry name" value="PLASTIDIC GLUCOSE TRANSPORTER 4"/>
    <property type="match status" value="1"/>
</dbReference>
<keyword evidence="14" id="KW-1185">Reference proteome</keyword>
<feature type="transmembrane region" description="Helical" evidence="11">
    <location>
        <begin position="320"/>
        <end position="340"/>
    </location>
</feature>
<feature type="transmembrane region" description="Helical" evidence="11">
    <location>
        <begin position="156"/>
        <end position="177"/>
    </location>
</feature>
<evidence type="ECO:0000256" key="1">
    <source>
        <dbReference type="ARBA" id="ARBA00004141"/>
    </source>
</evidence>
<evidence type="ECO:0000256" key="3">
    <source>
        <dbReference type="ARBA" id="ARBA00022448"/>
    </source>
</evidence>
<dbReference type="Proteomes" id="UP000736672">
    <property type="component" value="Unassembled WGS sequence"/>
</dbReference>
<dbReference type="InterPro" id="IPR036259">
    <property type="entry name" value="MFS_trans_sf"/>
</dbReference>
<evidence type="ECO:0000256" key="10">
    <source>
        <dbReference type="RuleBase" id="RU003346"/>
    </source>
</evidence>
<feature type="transmembrane region" description="Helical" evidence="11">
    <location>
        <begin position="347"/>
        <end position="368"/>
    </location>
</feature>
<feature type="transmembrane region" description="Helical" evidence="11">
    <location>
        <begin position="120"/>
        <end position="144"/>
    </location>
</feature>
<dbReference type="GO" id="GO:0016020">
    <property type="term" value="C:membrane"/>
    <property type="evidence" value="ECO:0007669"/>
    <property type="project" value="UniProtKB-SubCell"/>
</dbReference>
<feature type="transmembrane region" description="Helical" evidence="11">
    <location>
        <begin position="96"/>
        <end position="114"/>
    </location>
</feature>
<comment type="similarity">
    <text evidence="2 10">Belongs to the major facilitator superfamily. Sugar transporter (TC 2.A.1.1) family.</text>
</comment>
<evidence type="ECO:0000256" key="2">
    <source>
        <dbReference type="ARBA" id="ARBA00010992"/>
    </source>
</evidence>
<feature type="transmembrane region" description="Helical" evidence="11">
    <location>
        <begin position="64"/>
        <end position="84"/>
    </location>
</feature>
<keyword evidence="7 11" id="KW-0472">Membrane</keyword>
<feature type="transmembrane region" description="Helical" evidence="11">
    <location>
        <begin position="280"/>
        <end position="300"/>
    </location>
</feature>
<sequence>MDAIFREIAALDSSERTYLFAAIASAGAATIGYDSAFIGGTIALDSFKDEFQFENCSMSEVDLFKVNIVPCYQAGAFFGALAAYPAGQFLGRRLGMLIFGPIFLLGAGIMLAINNERGFALLYAGRVIAGLSIGAISNLIPINISEISPPAIQGRLVGMWEVGWQSGGLVGVWINYAVSKTLAPSHKQWLIPFAVQLIPAGILILGALVSDESPRWLMANGKREKGLRVLSKFRNLPLDHPYMKEEIAQIDLGIEEQARTIGLGFNAPFKEVAHKRNIQWRMFLAGSLFFWQNGSGINAINYYSPTVFQSIGIVGTNASLLSTGIFGVIKTVMWILVLIGQVGRRNLLIYGALGGSISLWIVGGYVAVAKPFADGGSAGSPGGTMAMAFFYIYTIFYTPSWSGTPWCISSEIFDQNVRSLGQAFAAANNWFWNFIVARFTPQMFTHMGFGVFFLFVGLQLASMVYVWLFVPETKGVPLEKMDMLFDQGLKPWRAHRAVMKQLQELDSNNINSVMEQNVLDKEGSDQVEKVEKV</sequence>
<dbReference type="Gene3D" id="1.20.1250.20">
    <property type="entry name" value="MFS general substrate transporter like domains"/>
    <property type="match status" value="1"/>
</dbReference>
<dbReference type="SUPFAM" id="SSF103473">
    <property type="entry name" value="MFS general substrate transporter"/>
    <property type="match status" value="1"/>
</dbReference>
<dbReference type="Pfam" id="PF00083">
    <property type="entry name" value="Sugar_tr"/>
    <property type="match status" value="1"/>
</dbReference>
<dbReference type="AlphaFoldDB" id="A0A9P9K2Y5"/>
<feature type="transmembrane region" description="Helical" evidence="11">
    <location>
        <begin position="449"/>
        <end position="470"/>
    </location>
</feature>
<evidence type="ECO:0000256" key="7">
    <source>
        <dbReference type="ARBA" id="ARBA00023136"/>
    </source>
</evidence>
<feature type="transmembrane region" description="Helical" evidence="11">
    <location>
        <begin position="20"/>
        <end position="44"/>
    </location>
</feature>
<keyword evidence="4 11" id="KW-0812">Transmembrane</keyword>
<dbReference type="InterPro" id="IPR005828">
    <property type="entry name" value="MFS_sugar_transport-like"/>
</dbReference>